<dbReference type="KEGG" id="mamp:MAMA39_03710"/>
<sequence length="162" mass="19146">MSKALKTSHKILIRKEIFYVILGLIIALQLVQLINTLIYAFDINRFNLYLKNNPLLKSEQAELIYRQILIFRMIINSVFYIGFAIYLYFAYKNIPIGFVFTLFWSFVVVGTIVSNWLLAHSSDLWSQVMVTIICVGLLVNLFYIFVLLKQNKFYENNLKRWV</sequence>
<evidence type="ECO:0000256" key="1">
    <source>
        <dbReference type="SAM" id="Phobius"/>
    </source>
</evidence>
<keyword evidence="1" id="KW-1133">Transmembrane helix</keyword>
<accession>A0A292IHT7</accession>
<proteinExistence type="predicted"/>
<feature type="transmembrane region" description="Helical" evidence="1">
    <location>
        <begin position="20"/>
        <end position="41"/>
    </location>
</feature>
<keyword evidence="1" id="KW-0472">Membrane</keyword>
<dbReference type="Proteomes" id="UP000261764">
    <property type="component" value="Chromosome I"/>
</dbReference>
<keyword evidence="1" id="KW-0812">Transmembrane</keyword>
<evidence type="ECO:0000313" key="2">
    <source>
        <dbReference type="EMBL" id="CDN40491.1"/>
    </source>
</evidence>
<evidence type="ECO:0000313" key="3">
    <source>
        <dbReference type="Proteomes" id="UP000261764"/>
    </source>
</evidence>
<gene>
    <name evidence="2" type="ORF">MAMA39_03710</name>
</gene>
<reference evidence="2 3" key="1">
    <citation type="journal article" date="2015" name="Clin. Infect. Dis.">
        <title>Genomic Investigations unmask Mycoplasma amphoriforme, a new respiratory pathogen.</title>
        <authorList>
            <person name="Gillespie S.H."/>
            <person name="Ling C.L."/>
            <person name="Oravcova K."/>
            <person name="Pinheiro M."/>
            <person name="Wells L."/>
            <person name="Bryant J.M."/>
            <person name="McHugh T.D."/>
            <person name="Bebear C."/>
            <person name="Webster D."/>
            <person name="Harris S.R."/>
            <person name="Seth-Smith H.M."/>
            <person name="Thomson N.R."/>
        </authorList>
    </citation>
    <scope>NUCLEOTIDE SEQUENCE [LARGE SCALE GENOMIC DNA]</scope>
    <source>
        <strain evidence="2 3">A39</strain>
    </source>
</reference>
<organism evidence="2 3">
    <name type="scientific">Mycoplasma amphoriforme A39</name>
    <dbReference type="NCBI Taxonomy" id="572419"/>
    <lineage>
        <taxon>Bacteria</taxon>
        <taxon>Bacillati</taxon>
        <taxon>Mycoplasmatota</taxon>
        <taxon>Mollicutes</taxon>
        <taxon>Mycoplasmataceae</taxon>
        <taxon>Mycoplasma</taxon>
    </lineage>
</organism>
<dbReference type="RefSeq" id="WP_343251835.1">
    <property type="nucleotide sequence ID" value="NZ_HG937516.1"/>
</dbReference>
<protein>
    <submittedName>
        <fullName evidence="2">Uncharacterized protein</fullName>
    </submittedName>
</protein>
<feature type="transmembrane region" description="Helical" evidence="1">
    <location>
        <begin position="64"/>
        <end position="89"/>
    </location>
</feature>
<name>A0A292IHT7_9MOLU</name>
<dbReference type="EMBL" id="HG937516">
    <property type="protein sequence ID" value="CDN40491.1"/>
    <property type="molecule type" value="Genomic_DNA"/>
</dbReference>
<feature type="transmembrane region" description="Helical" evidence="1">
    <location>
        <begin position="96"/>
        <end position="118"/>
    </location>
</feature>
<keyword evidence="3" id="KW-1185">Reference proteome</keyword>
<dbReference type="AlphaFoldDB" id="A0A292IHT7"/>
<feature type="transmembrane region" description="Helical" evidence="1">
    <location>
        <begin position="124"/>
        <end position="148"/>
    </location>
</feature>